<keyword evidence="9" id="KW-0032">Aminotransferase</keyword>
<evidence type="ECO:0000256" key="4">
    <source>
        <dbReference type="ARBA" id="ARBA00022898"/>
    </source>
</evidence>
<evidence type="ECO:0000256" key="2">
    <source>
        <dbReference type="ARBA" id="ARBA00009533"/>
    </source>
</evidence>
<feature type="region of interest" description="Disordered" evidence="8">
    <location>
        <begin position="479"/>
        <end position="510"/>
    </location>
</feature>
<dbReference type="Pfam" id="PF00282">
    <property type="entry name" value="Pyridoxal_deC"/>
    <property type="match status" value="1"/>
</dbReference>
<evidence type="ECO:0000256" key="3">
    <source>
        <dbReference type="ARBA" id="ARBA00022793"/>
    </source>
</evidence>
<dbReference type="PANTHER" id="PTHR45677">
    <property type="entry name" value="GLUTAMATE DECARBOXYLASE-RELATED"/>
    <property type="match status" value="1"/>
</dbReference>
<comment type="similarity">
    <text evidence="2 7">Belongs to the group II decarboxylase family.</text>
</comment>
<keyword evidence="3" id="KW-0210">Decarboxylase</keyword>
<evidence type="ECO:0000256" key="8">
    <source>
        <dbReference type="SAM" id="MobiDB-lite"/>
    </source>
</evidence>
<comment type="cofactor">
    <cofactor evidence="1 6 7">
        <name>pyridoxal 5'-phosphate</name>
        <dbReference type="ChEBI" id="CHEBI:597326"/>
    </cofactor>
</comment>
<dbReference type="InterPro" id="IPR015422">
    <property type="entry name" value="PyrdxlP-dep_Trfase_small"/>
</dbReference>
<evidence type="ECO:0000256" key="5">
    <source>
        <dbReference type="ARBA" id="ARBA00023239"/>
    </source>
</evidence>
<evidence type="ECO:0000256" key="1">
    <source>
        <dbReference type="ARBA" id="ARBA00001933"/>
    </source>
</evidence>
<feature type="modified residue" description="N6-(pyridoxal phosphate)lysine" evidence="6">
    <location>
        <position position="297"/>
    </location>
</feature>
<name>A0AAD0Q9L4_9ACTN</name>
<accession>A0AAD0Q9L4</accession>
<proteinExistence type="inferred from homology"/>
<evidence type="ECO:0000256" key="7">
    <source>
        <dbReference type="RuleBase" id="RU000382"/>
    </source>
</evidence>
<dbReference type="Gene3D" id="3.90.1150.10">
    <property type="entry name" value="Aspartate Aminotransferase, domain 1"/>
    <property type="match status" value="1"/>
</dbReference>
<dbReference type="InterPro" id="IPR015421">
    <property type="entry name" value="PyrdxlP-dep_Trfase_major"/>
</dbReference>
<keyword evidence="9" id="KW-0808">Transferase</keyword>
<dbReference type="InterPro" id="IPR015424">
    <property type="entry name" value="PyrdxlP-dep_Trfase"/>
</dbReference>
<dbReference type="PANTHER" id="PTHR45677:SF8">
    <property type="entry name" value="CYSTEINE SULFINIC ACID DECARBOXYLASE"/>
    <property type="match status" value="1"/>
</dbReference>
<dbReference type="GO" id="GO:0030170">
    <property type="term" value="F:pyridoxal phosphate binding"/>
    <property type="evidence" value="ECO:0007669"/>
    <property type="project" value="InterPro"/>
</dbReference>
<feature type="compositionally biased region" description="Gly residues" evidence="8">
    <location>
        <begin position="488"/>
        <end position="499"/>
    </location>
</feature>
<evidence type="ECO:0000313" key="10">
    <source>
        <dbReference type="Proteomes" id="UP000253779"/>
    </source>
</evidence>
<reference evidence="9 10" key="1">
    <citation type="submission" date="2018-07" db="EMBL/GenBank/DDBJ databases">
        <title>Complete genome sequence of soil actinomycete Streptomyces cavourensis tj430.</title>
        <authorList>
            <person name="Wang P."/>
            <person name="Huang Y."/>
        </authorList>
    </citation>
    <scope>NUCLEOTIDE SEQUENCE [LARGE SCALE GENOMIC DNA]</scope>
    <source>
        <strain evidence="9 10">TJ430</strain>
    </source>
</reference>
<dbReference type="InterPro" id="IPR002129">
    <property type="entry name" value="PyrdxlP-dep_de-COase"/>
</dbReference>
<dbReference type="Gene3D" id="3.40.640.10">
    <property type="entry name" value="Type I PLP-dependent aspartate aminotransferase-like (Major domain)"/>
    <property type="match status" value="1"/>
</dbReference>
<dbReference type="GO" id="GO:0004058">
    <property type="term" value="F:aromatic-L-amino-acid decarboxylase activity"/>
    <property type="evidence" value="ECO:0007669"/>
    <property type="project" value="UniProtKB-ARBA"/>
</dbReference>
<dbReference type="GO" id="GO:0008483">
    <property type="term" value="F:transaminase activity"/>
    <property type="evidence" value="ECO:0007669"/>
    <property type="project" value="UniProtKB-KW"/>
</dbReference>
<dbReference type="AlphaFoldDB" id="A0AAD0Q9L4"/>
<dbReference type="Proteomes" id="UP000253779">
    <property type="component" value="Chromosome"/>
</dbReference>
<evidence type="ECO:0000313" key="9">
    <source>
        <dbReference type="EMBL" id="AXI74876.1"/>
    </source>
</evidence>
<organism evidence="9 10">
    <name type="scientific">Streptomyces cavourensis</name>
    <dbReference type="NCBI Taxonomy" id="67258"/>
    <lineage>
        <taxon>Bacteria</taxon>
        <taxon>Bacillati</taxon>
        <taxon>Actinomycetota</taxon>
        <taxon>Actinomycetes</taxon>
        <taxon>Kitasatosporales</taxon>
        <taxon>Streptomycetaceae</taxon>
        <taxon>Streptomyces</taxon>
    </lineage>
</organism>
<keyword evidence="4 6" id="KW-0663">Pyridoxal phosphate</keyword>
<dbReference type="SUPFAM" id="SSF53383">
    <property type="entry name" value="PLP-dependent transferases"/>
    <property type="match status" value="1"/>
</dbReference>
<gene>
    <name evidence="9" type="ORF">DTW94_28920</name>
</gene>
<dbReference type="RefSeq" id="WP_114933401.1">
    <property type="nucleotide sequence ID" value="NZ_BMSP01000006.1"/>
</dbReference>
<sequence length="510" mass="51938">MSGGTGDLLAGGADGPDRLRALTSVVLDTLETAARARGGPLPAGGPDAVARRTAALCDPVLPEEGVGAEAALADLVRAVAEGAADPADPACVAHLHCPPLAVAVAAEVAGAALNPSMDSWDQAPAAGVIEELTTAALARLVHPDAPAPDALITSGGTESNLVALLLARERAAAGPRGGPLRVVTGANAHHSVHRAAWMLGLPAPVVVPCTDGRIDPAALDRTLAALDGAPALVVATAGTTDEGRIDPLPEIADITDRYGAGLHVDAAYGGPLLFSERLAPLLKGLDRAVSVTFDLHKLGWQPVAAGVLAVADTALLAPLSLRTDYLNADDDTEAGLPDLLGRSIRTTRRPDALKIAATFRALGRRALSELVEHCVRTAEEFGRAVDARPALRRRPGPVGISTVLFRPVVADALGPEAGDAVVAEVRRTLLLDGRAVLGRAVAEDGDGHHRLWLKATLLHPVAATADLLPLLDLVAEAAERAARREGDGGGGDSEGGGGDTAAPAEERLSP</sequence>
<evidence type="ECO:0000256" key="6">
    <source>
        <dbReference type="PIRSR" id="PIRSR602129-50"/>
    </source>
</evidence>
<protein>
    <submittedName>
        <fullName evidence="9">Aspartate aminotransferase family protein</fullName>
    </submittedName>
</protein>
<dbReference type="GO" id="GO:0019752">
    <property type="term" value="P:carboxylic acid metabolic process"/>
    <property type="evidence" value="ECO:0007669"/>
    <property type="project" value="InterPro"/>
</dbReference>
<dbReference type="EMBL" id="CP030930">
    <property type="protein sequence ID" value="AXI74876.1"/>
    <property type="molecule type" value="Genomic_DNA"/>
</dbReference>
<dbReference type="GO" id="GO:0005737">
    <property type="term" value="C:cytoplasm"/>
    <property type="evidence" value="ECO:0007669"/>
    <property type="project" value="TreeGrafter"/>
</dbReference>
<dbReference type="GeneID" id="97761962"/>
<keyword evidence="5 7" id="KW-0456">Lyase</keyword>